<feature type="compositionally biased region" description="Pro residues" evidence="1">
    <location>
        <begin position="290"/>
        <end position="300"/>
    </location>
</feature>
<dbReference type="Proteomes" id="UP000730481">
    <property type="component" value="Unassembled WGS sequence"/>
</dbReference>
<proteinExistence type="predicted"/>
<feature type="compositionally biased region" description="Low complexity" evidence="1">
    <location>
        <begin position="410"/>
        <end position="432"/>
    </location>
</feature>
<feature type="region of interest" description="Disordered" evidence="1">
    <location>
        <begin position="406"/>
        <end position="493"/>
    </location>
</feature>
<dbReference type="OrthoDB" id="5401902at2759"/>
<dbReference type="EMBL" id="PVQB02000378">
    <property type="protein sequence ID" value="KAF4337902.1"/>
    <property type="molecule type" value="Genomic_DNA"/>
</dbReference>
<feature type="compositionally biased region" description="Basic and acidic residues" evidence="1">
    <location>
        <begin position="669"/>
        <end position="683"/>
    </location>
</feature>
<feature type="compositionally biased region" description="Polar residues" evidence="1">
    <location>
        <begin position="149"/>
        <end position="160"/>
    </location>
</feature>
<protein>
    <submittedName>
        <fullName evidence="2">Uncharacterized protein</fullName>
    </submittedName>
</protein>
<feature type="region of interest" description="Disordered" evidence="1">
    <location>
        <begin position="58"/>
        <end position="91"/>
    </location>
</feature>
<name>A0A9P5DUI0_9HYPO</name>
<feature type="region of interest" description="Disordered" evidence="1">
    <location>
        <begin position="626"/>
        <end position="702"/>
    </location>
</feature>
<reference evidence="2" key="1">
    <citation type="journal article" date="2017" name="Mycologia">
        <title>Fusarium algeriense, sp. nov., a novel toxigenic crown rot pathogen of durum wheat from Algeria is nested in the Fusarium burgessii species complex.</title>
        <authorList>
            <person name="Laraba I."/>
            <person name="Keddad A."/>
            <person name="Boureghda H."/>
            <person name="Abdallah N."/>
            <person name="Vaughan M.M."/>
            <person name="Proctor R.H."/>
            <person name="Busman M."/>
            <person name="O'Donnell K."/>
        </authorList>
    </citation>
    <scope>NUCLEOTIDE SEQUENCE</scope>
    <source>
        <strain evidence="2">NRRL 25174</strain>
    </source>
</reference>
<dbReference type="AlphaFoldDB" id="A0A9P5DUI0"/>
<evidence type="ECO:0000256" key="1">
    <source>
        <dbReference type="SAM" id="MobiDB-lite"/>
    </source>
</evidence>
<feature type="region of interest" description="Disordered" evidence="1">
    <location>
        <begin position="290"/>
        <end position="350"/>
    </location>
</feature>
<feature type="compositionally biased region" description="Basic and acidic residues" evidence="1">
    <location>
        <begin position="438"/>
        <end position="454"/>
    </location>
</feature>
<reference evidence="2" key="2">
    <citation type="submission" date="2020-02" db="EMBL/GenBank/DDBJ databases">
        <title>Identification and distribution of gene clusters putatively required for synthesis of sphingolipid metabolism inhibitors in phylogenetically diverse species of the filamentous fungus Fusarium.</title>
        <authorList>
            <person name="Kim H.-S."/>
            <person name="Busman M."/>
            <person name="Brown D.W."/>
            <person name="Divon H."/>
            <person name="Uhlig S."/>
            <person name="Proctor R.H."/>
        </authorList>
    </citation>
    <scope>NUCLEOTIDE SEQUENCE</scope>
    <source>
        <strain evidence="2">NRRL 25174</strain>
    </source>
</reference>
<feature type="compositionally biased region" description="Basic and acidic residues" evidence="1">
    <location>
        <begin position="475"/>
        <end position="487"/>
    </location>
</feature>
<feature type="compositionally biased region" description="Polar residues" evidence="1">
    <location>
        <begin position="456"/>
        <end position="471"/>
    </location>
</feature>
<evidence type="ECO:0000313" key="2">
    <source>
        <dbReference type="EMBL" id="KAF4337902.1"/>
    </source>
</evidence>
<evidence type="ECO:0000313" key="3">
    <source>
        <dbReference type="Proteomes" id="UP000730481"/>
    </source>
</evidence>
<accession>A0A9P5DUI0</accession>
<gene>
    <name evidence="2" type="ORF">FBEOM_8267</name>
</gene>
<feature type="compositionally biased region" description="Polar residues" evidence="1">
    <location>
        <begin position="628"/>
        <end position="647"/>
    </location>
</feature>
<keyword evidence="3" id="KW-1185">Reference proteome</keyword>
<organism evidence="2 3">
    <name type="scientific">Fusarium beomiforme</name>
    <dbReference type="NCBI Taxonomy" id="44412"/>
    <lineage>
        <taxon>Eukaryota</taxon>
        <taxon>Fungi</taxon>
        <taxon>Dikarya</taxon>
        <taxon>Ascomycota</taxon>
        <taxon>Pezizomycotina</taxon>
        <taxon>Sordariomycetes</taxon>
        <taxon>Hypocreomycetidae</taxon>
        <taxon>Hypocreales</taxon>
        <taxon>Nectriaceae</taxon>
        <taxon>Fusarium</taxon>
        <taxon>Fusarium burgessii species complex</taxon>
    </lineage>
</organism>
<sequence>MRHRVYTPRELLRLRHRPPQKDIYVKLASKVREDSELGEIIRIVERPLSLIIEECNSSDSDEMHRRPTQQLDGTDSERKYRGRSDSEVDRAPVVAPADLATQKSEGFQKFYNSVVSPTHVRVTAGGRIVPNTRGPHSPTSKWNRERSSIDGQNQPRNMNGTQPEGVAYPVFPPSWGHFAPVVPPPAPGTLPGMALRPEGLPFMPPPPMDYNLATVSYNQFPPPGFPIQLPSQAVPYGKLPDTGMEQARGIHLSPTEQFDQSRPFLYNGQWWIANGGALYPISMPPQINFAPPPVPSPSAPRPGGDFNISSARYGRPSSRQPNTLPFRLQNDRSASPPVSSIRPSSITQKQLEVLRSQKRYHEDQLRYNKHQIDARDMEERLQHICREIKHFERMLATQLEFEARKYPKVGSPDGPPSNSSNDYANSNSESDNPNTADPGHRSGFENQSRTDKLNIRSVSAHSQLKSTTPVTSAKDFSKAAKSDEVQHRKPSSLPVNAALAPVFQPRSDLGTSVVAADEEDEVDETAQPRQYEHLTKKAEGWRTFFREKLESDKNMGPPYLIGKLKPGVQPERARETDYVYNRELTADEKRAQVMYWGRAPFIFETGLPLYDGKNFYEPRVIREEPMSSGESVFQNASEPNESKTSPAKPNEADPFHAVPEATRSSVRYGFDDATRSESLHRTDSLQGSSFSEVPRSESHVSHPGSRYLEFRRIINEHTRNPIEKFRAKVSDDSGDEEGNLIFKGRRVDRDASKYPKDIWSTMRKNGKTSANVVAGQVSPMTAQGVLPHYAGHATASLTPAATTNSRGCSAKLGDVNDSQTANISVGRREENRRPLELLDEQLRSVSLQDKSHHGFSTR</sequence>
<comment type="caution">
    <text evidence="2">The sequence shown here is derived from an EMBL/GenBank/DDBJ whole genome shotgun (WGS) entry which is preliminary data.</text>
</comment>
<feature type="compositionally biased region" description="Low complexity" evidence="1">
    <location>
        <begin position="332"/>
        <end position="346"/>
    </location>
</feature>
<feature type="compositionally biased region" description="Basic and acidic residues" evidence="1">
    <location>
        <begin position="75"/>
        <end position="90"/>
    </location>
</feature>
<feature type="region of interest" description="Disordered" evidence="1">
    <location>
        <begin position="126"/>
        <end position="160"/>
    </location>
</feature>